<dbReference type="InterPro" id="IPR037027">
    <property type="entry name" value="YqgF/RNaseH-like_dom_sf"/>
</dbReference>
<dbReference type="InterPro" id="IPR006641">
    <property type="entry name" value="YqgF/RNaseH-like_dom"/>
</dbReference>
<evidence type="ECO:0000256" key="2">
    <source>
        <dbReference type="ARBA" id="ARBA00022517"/>
    </source>
</evidence>
<dbReference type="SUPFAM" id="SSF53098">
    <property type="entry name" value="Ribonuclease H-like"/>
    <property type="match status" value="2"/>
</dbReference>
<dbReference type="HAMAP" id="MF_00651">
    <property type="entry name" value="Nuclease_YqgF"/>
    <property type="match status" value="1"/>
</dbReference>
<dbReference type="InterPro" id="IPR005227">
    <property type="entry name" value="YqgF"/>
</dbReference>
<gene>
    <name evidence="8" type="ORF">HMPREF2086_01960</name>
</gene>
<reference evidence="8 9" key="1">
    <citation type="journal article" date="2014" name="Genome Announc.">
        <title>Draft genome sequences of six enterohepatic helicobacter species isolated from humans and one from rhesus macaques.</title>
        <authorList>
            <person name="Shen Z."/>
            <person name="Sheh A."/>
            <person name="Young S.K."/>
            <person name="Abouelliel A."/>
            <person name="Ward D.V."/>
            <person name="Earl A.M."/>
            <person name="Fox J.G."/>
        </authorList>
    </citation>
    <scope>NUCLEOTIDE SEQUENCE [LARGE SCALE GENOMIC DNA]</scope>
    <source>
        <strain evidence="8 9">MIT 99-5501</strain>
    </source>
</reference>
<comment type="function">
    <text evidence="5">Could be a nuclease involved in processing of the 5'-end of pre-16S rRNA.</text>
</comment>
<evidence type="ECO:0000259" key="7">
    <source>
        <dbReference type="SMART" id="SM00732"/>
    </source>
</evidence>
<dbReference type="STRING" id="1357400.HMPREF2086_01960"/>
<keyword evidence="9" id="KW-1185">Reference proteome</keyword>
<evidence type="ECO:0000256" key="6">
    <source>
        <dbReference type="SAM" id="MobiDB-lite"/>
    </source>
</evidence>
<dbReference type="SMART" id="SM00732">
    <property type="entry name" value="YqgFc"/>
    <property type="match status" value="1"/>
</dbReference>
<dbReference type="Gene3D" id="3.30.420.140">
    <property type="entry name" value="YqgF/RNase H-like domain"/>
    <property type="match status" value="1"/>
</dbReference>
<protein>
    <recommendedName>
        <fullName evidence="5">Putative pre-16S rRNA nuclease</fullName>
        <ecNumber evidence="5">3.1.-.-</ecNumber>
    </recommendedName>
</protein>
<dbReference type="EC" id="3.1.-.-" evidence="5"/>
<feature type="domain" description="YqgF/RNase H-like" evidence="7">
    <location>
        <begin position="8"/>
        <end position="145"/>
    </location>
</feature>
<organism evidence="8 9">
    <name type="scientific">Helicobacter macacae MIT 99-5501</name>
    <dbReference type="NCBI Taxonomy" id="1357400"/>
    <lineage>
        <taxon>Bacteria</taxon>
        <taxon>Pseudomonadati</taxon>
        <taxon>Campylobacterota</taxon>
        <taxon>Epsilonproteobacteria</taxon>
        <taxon>Campylobacterales</taxon>
        <taxon>Helicobacteraceae</taxon>
        <taxon>Helicobacter</taxon>
    </lineage>
</organism>
<dbReference type="InterPro" id="IPR012337">
    <property type="entry name" value="RNaseH-like_sf"/>
</dbReference>
<comment type="subcellular location">
    <subcellularLocation>
        <location evidence="5">Cytoplasm</location>
    </subcellularLocation>
</comment>
<dbReference type="Pfam" id="PF03652">
    <property type="entry name" value="RuvX"/>
    <property type="match status" value="1"/>
</dbReference>
<keyword evidence="4 5" id="KW-0378">Hydrolase</keyword>
<evidence type="ECO:0000256" key="5">
    <source>
        <dbReference type="HAMAP-Rule" id="MF_00651"/>
    </source>
</evidence>
<evidence type="ECO:0000313" key="8">
    <source>
        <dbReference type="EMBL" id="ETD22229.1"/>
    </source>
</evidence>
<evidence type="ECO:0000256" key="3">
    <source>
        <dbReference type="ARBA" id="ARBA00022722"/>
    </source>
</evidence>
<feature type="region of interest" description="Disordered" evidence="6">
    <location>
        <begin position="74"/>
        <end position="93"/>
    </location>
</feature>
<keyword evidence="3 5" id="KW-0540">Nuclease</keyword>
<dbReference type="GO" id="GO:0000967">
    <property type="term" value="P:rRNA 5'-end processing"/>
    <property type="evidence" value="ECO:0007669"/>
    <property type="project" value="UniProtKB-UniRule"/>
</dbReference>
<dbReference type="eggNOG" id="COG0816">
    <property type="taxonomic scope" value="Bacteria"/>
</dbReference>
<dbReference type="EMBL" id="AZJI01000010">
    <property type="protein sequence ID" value="ETD22229.1"/>
    <property type="molecule type" value="Genomic_DNA"/>
</dbReference>
<dbReference type="AlphaFoldDB" id="V8C4D0"/>
<dbReference type="PANTHER" id="PTHR33317:SF4">
    <property type="entry name" value="POLYNUCLEOTIDYL TRANSFERASE, RIBONUCLEASE H-LIKE SUPERFAMILY PROTEIN"/>
    <property type="match status" value="1"/>
</dbReference>
<dbReference type="Proteomes" id="UP000018731">
    <property type="component" value="Unassembled WGS sequence"/>
</dbReference>
<dbReference type="PANTHER" id="PTHR33317">
    <property type="entry name" value="POLYNUCLEOTIDYL TRANSFERASE, RIBONUCLEASE H-LIKE SUPERFAMILY PROTEIN"/>
    <property type="match status" value="1"/>
</dbReference>
<comment type="similarity">
    <text evidence="5">Belongs to the YqgF HJR family.</text>
</comment>
<dbReference type="GO" id="GO:0004518">
    <property type="term" value="F:nuclease activity"/>
    <property type="evidence" value="ECO:0007669"/>
    <property type="project" value="UniProtKB-KW"/>
</dbReference>
<name>V8C4D0_9HELI</name>
<dbReference type="RefSeq" id="WP_023928798.1">
    <property type="nucleotide sequence ID" value="NZ_KI669456.1"/>
</dbReference>
<accession>V8C4D0</accession>
<dbReference type="HOGENOM" id="CLU_098240_2_2_7"/>
<proteinExistence type="inferred from homology"/>
<keyword evidence="1 5" id="KW-0963">Cytoplasm</keyword>
<dbReference type="GO" id="GO:0005829">
    <property type="term" value="C:cytosol"/>
    <property type="evidence" value="ECO:0007669"/>
    <property type="project" value="TreeGrafter"/>
</dbReference>
<comment type="caution">
    <text evidence="8">The sequence shown here is derived from an EMBL/GenBank/DDBJ whole genome shotgun (WGS) entry which is preliminary data.</text>
</comment>
<evidence type="ECO:0000256" key="4">
    <source>
        <dbReference type="ARBA" id="ARBA00022801"/>
    </source>
</evidence>
<sequence>MSAQPKSSVIIACDVGLKRIGLATLLNGIVLPLEPIIRKNRNQAARDLREVLQMRGANKLIVGLPLYQHAQDINSQNPQKESQQTSQNPTDFSNAKSSIDFVDSSLDSSTNPTSVRIKHFIGLLDCASMCCEVVYVNEDFSSIIALENLSHTTKSARKKSTKDGRLDSLAACEILRRYLKISDANP</sequence>
<dbReference type="PATRIC" id="fig|1357400.3.peg.2652"/>
<dbReference type="GO" id="GO:0016788">
    <property type="term" value="F:hydrolase activity, acting on ester bonds"/>
    <property type="evidence" value="ECO:0007669"/>
    <property type="project" value="UniProtKB-UniRule"/>
</dbReference>
<dbReference type="CDD" id="cd16964">
    <property type="entry name" value="YqgF"/>
    <property type="match status" value="1"/>
</dbReference>
<evidence type="ECO:0000313" key="9">
    <source>
        <dbReference type="Proteomes" id="UP000018731"/>
    </source>
</evidence>
<evidence type="ECO:0000256" key="1">
    <source>
        <dbReference type="ARBA" id="ARBA00022490"/>
    </source>
</evidence>
<keyword evidence="2 5" id="KW-0690">Ribosome biogenesis</keyword>